<keyword evidence="12" id="KW-1185">Reference proteome</keyword>
<keyword evidence="8 10" id="KW-0472">Membrane</keyword>
<comment type="similarity">
    <text evidence="2 10">Belongs to the ExbD/TolR family.</text>
</comment>
<keyword evidence="5 10" id="KW-0132">Cell division</keyword>
<evidence type="ECO:0000256" key="7">
    <source>
        <dbReference type="ARBA" id="ARBA00022989"/>
    </source>
</evidence>
<evidence type="ECO:0000256" key="1">
    <source>
        <dbReference type="ARBA" id="ARBA00004162"/>
    </source>
</evidence>
<keyword evidence="6 10" id="KW-0812">Transmembrane</keyword>
<dbReference type="InterPro" id="IPR014168">
    <property type="entry name" value="Tol-Pal_TolR"/>
</dbReference>
<dbReference type="RefSeq" id="WP_208146199.1">
    <property type="nucleotide sequence ID" value="NZ_JAGETV010000001.1"/>
</dbReference>
<evidence type="ECO:0000256" key="9">
    <source>
        <dbReference type="ARBA" id="ARBA00023306"/>
    </source>
</evidence>
<keyword evidence="4 10" id="KW-0997">Cell inner membrane</keyword>
<dbReference type="Proteomes" id="UP000664835">
    <property type="component" value="Unassembled WGS sequence"/>
</dbReference>
<dbReference type="HAMAP" id="MF_02203">
    <property type="entry name" value="TolR"/>
    <property type="match status" value="1"/>
</dbReference>
<dbReference type="InterPro" id="IPR003400">
    <property type="entry name" value="ExbD"/>
</dbReference>
<comment type="subunit">
    <text evidence="10">The Tol-Pal system is composed of five core proteins: the inner membrane proteins TolA, TolQ and TolR, the periplasmic protein TolB and the outer membrane protein Pal. They form a network linking the inner and outer membranes and the peptidoglycan layer.</text>
</comment>
<comment type="caution">
    <text evidence="11">The sequence shown here is derived from an EMBL/GenBank/DDBJ whole genome shotgun (WGS) entry which is preliminary data.</text>
</comment>
<keyword evidence="7 10" id="KW-1133">Transmembrane helix</keyword>
<gene>
    <name evidence="10" type="primary">tolR</name>
    <name evidence="11" type="ORF">J3998_00470</name>
</gene>
<dbReference type="PANTHER" id="PTHR30558">
    <property type="entry name" value="EXBD MEMBRANE COMPONENT OF PMF-DRIVEN MACROMOLECULE IMPORT SYSTEM"/>
    <property type="match status" value="1"/>
</dbReference>
<name>A0ABS3Q259_9GAMM</name>
<evidence type="ECO:0000256" key="5">
    <source>
        <dbReference type="ARBA" id="ARBA00022618"/>
    </source>
</evidence>
<reference evidence="11 12" key="1">
    <citation type="submission" date="2021-03" db="EMBL/GenBank/DDBJ databases">
        <title>Thiomicrorhabdus sp.nov.,novel sulfur-oxidizing bacteria isolated from coastal sediment.</title>
        <authorList>
            <person name="Liu X."/>
        </authorList>
    </citation>
    <scope>NUCLEOTIDE SEQUENCE [LARGE SCALE GENOMIC DNA]</scope>
    <source>
        <strain evidence="11 12">6S2-11</strain>
    </source>
</reference>
<keyword evidence="3 10" id="KW-1003">Cell membrane</keyword>
<protein>
    <recommendedName>
        <fullName evidence="10">Tol-Pal system protein TolR</fullName>
    </recommendedName>
</protein>
<keyword evidence="9 10" id="KW-0131">Cell cycle</keyword>
<proteinExistence type="inferred from homology"/>
<comment type="function">
    <text evidence="10">Part of the Tol-Pal system, which plays a role in outer membrane invagination during cell division and is important for maintaining outer membrane integrity.</text>
</comment>
<dbReference type="Pfam" id="PF02472">
    <property type="entry name" value="ExbD"/>
    <property type="match status" value="1"/>
</dbReference>
<accession>A0ABS3Q259</accession>
<evidence type="ECO:0000313" key="12">
    <source>
        <dbReference type="Proteomes" id="UP000664835"/>
    </source>
</evidence>
<evidence type="ECO:0000256" key="2">
    <source>
        <dbReference type="ARBA" id="ARBA00005811"/>
    </source>
</evidence>
<dbReference type="EMBL" id="JAGETV010000001">
    <property type="protein sequence ID" value="MBO1926034.1"/>
    <property type="molecule type" value="Genomic_DNA"/>
</dbReference>
<evidence type="ECO:0000256" key="4">
    <source>
        <dbReference type="ARBA" id="ARBA00022519"/>
    </source>
</evidence>
<evidence type="ECO:0000256" key="8">
    <source>
        <dbReference type="ARBA" id="ARBA00023136"/>
    </source>
</evidence>
<dbReference type="PANTHER" id="PTHR30558:SF7">
    <property type="entry name" value="TOL-PAL SYSTEM PROTEIN TOLR"/>
    <property type="match status" value="1"/>
</dbReference>
<sequence length="153" mass="17099">MFNQGFRSNRQKRRLMAEINVVPYIDVTLVLLIIFMVTAPIVQQAVSVELPQTPQVNEQTVEQLEAAPPFVITITSDGLYKTSVQPEVVISDREVQTLVAQVIAQSQLNQTQQFYIQGDRAAPYGKVIKIFTLLKSNGVANVSLITQPEVQEQ</sequence>
<feature type="transmembrane region" description="Helical" evidence="10">
    <location>
        <begin position="21"/>
        <end position="42"/>
    </location>
</feature>
<evidence type="ECO:0000313" key="11">
    <source>
        <dbReference type="EMBL" id="MBO1926034.1"/>
    </source>
</evidence>
<comment type="subcellular location">
    <subcellularLocation>
        <location evidence="10">Cell inner membrane</location>
        <topology evidence="10">Single-pass membrane protein</topology>
    </subcellularLocation>
    <subcellularLocation>
        <location evidence="1">Cell membrane</location>
        <topology evidence="1">Single-pass membrane protein</topology>
    </subcellularLocation>
</comment>
<evidence type="ECO:0000256" key="10">
    <source>
        <dbReference type="HAMAP-Rule" id="MF_02203"/>
    </source>
</evidence>
<evidence type="ECO:0000256" key="3">
    <source>
        <dbReference type="ARBA" id="ARBA00022475"/>
    </source>
</evidence>
<dbReference type="Gene3D" id="3.30.420.270">
    <property type="match status" value="1"/>
</dbReference>
<evidence type="ECO:0000256" key="6">
    <source>
        <dbReference type="ARBA" id="ARBA00022692"/>
    </source>
</evidence>
<organism evidence="11 12">
    <name type="scientific">Thiomicrorhabdus marina</name>
    <dbReference type="NCBI Taxonomy" id="2818442"/>
    <lineage>
        <taxon>Bacteria</taxon>
        <taxon>Pseudomonadati</taxon>
        <taxon>Pseudomonadota</taxon>
        <taxon>Gammaproteobacteria</taxon>
        <taxon>Thiotrichales</taxon>
        <taxon>Piscirickettsiaceae</taxon>
        <taxon>Thiomicrorhabdus</taxon>
    </lineage>
</organism>